<comment type="caution">
    <text evidence="1">The sequence shown here is derived from an EMBL/GenBank/DDBJ whole genome shotgun (WGS) entry which is preliminary data.</text>
</comment>
<feature type="non-terminal residue" evidence="1">
    <location>
        <position position="303"/>
    </location>
</feature>
<evidence type="ECO:0000313" key="1">
    <source>
        <dbReference type="EMBL" id="GMR32995.1"/>
    </source>
</evidence>
<proteinExistence type="predicted"/>
<sequence>YMIKLDNLEDFLNGYKSPVSWDDVKKQANFTLPQDAETHWSRSFGETDSSYYALSKECVSATTSIRLQMRLVQWQKNYRQTMLQYSDRHLEDCAIYEGGSKLNRVELLEKEGATEEHFVFLSGTTLPMPETEPPLANTHSIERNISSTQLLEKVMNASAAKHWPLYLFPRRCHDRLTRDLFDSGLLICKDYAAIENKMHRNDTIQLPLIHETKPMSPLEQRLRVESALMEFGSLEWMEWLARRLEYHNYDPYVACFYHKMIADLDYCVQDERLIRRLRDALSEENNNTALTPIEQLRMDAFVY</sequence>
<accession>A0AAN4Z880</accession>
<feature type="non-terminal residue" evidence="1">
    <location>
        <position position="1"/>
    </location>
</feature>
<keyword evidence="2" id="KW-1185">Reference proteome</keyword>
<dbReference type="Proteomes" id="UP001328107">
    <property type="component" value="Unassembled WGS sequence"/>
</dbReference>
<evidence type="ECO:0000313" key="2">
    <source>
        <dbReference type="Proteomes" id="UP001328107"/>
    </source>
</evidence>
<gene>
    <name evidence="1" type="ORF">PMAYCL1PPCAC_03190</name>
</gene>
<dbReference type="AlphaFoldDB" id="A0AAN4Z880"/>
<name>A0AAN4Z880_9BILA</name>
<protein>
    <submittedName>
        <fullName evidence="1">Uncharacterized protein</fullName>
    </submittedName>
</protein>
<organism evidence="1 2">
    <name type="scientific">Pristionchus mayeri</name>
    <dbReference type="NCBI Taxonomy" id="1317129"/>
    <lineage>
        <taxon>Eukaryota</taxon>
        <taxon>Metazoa</taxon>
        <taxon>Ecdysozoa</taxon>
        <taxon>Nematoda</taxon>
        <taxon>Chromadorea</taxon>
        <taxon>Rhabditida</taxon>
        <taxon>Rhabditina</taxon>
        <taxon>Diplogasteromorpha</taxon>
        <taxon>Diplogasteroidea</taxon>
        <taxon>Neodiplogasteridae</taxon>
        <taxon>Pristionchus</taxon>
    </lineage>
</organism>
<reference evidence="2" key="1">
    <citation type="submission" date="2022-10" db="EMBL/GenBank/DDBJ databases">
        <title>Genome assembly of Pristionchus species.</title>
        <authorList>
            <person name="Yoshida K."/>
            <person name="Sommer R.J."/>
        </authorList>
    </citation>
    <scope>NUCLEOTIDE SEQUENCE [LARGE SCALE GENOMIC DNA]</scope>
    <source>
        <strain evidence="2">RS5460</strain>
    </source>
</reference>
<dbReference type="EMBL" id="BTRK01000001">
    <property type="protein sequence ID" value="GMR32995.1"/>
    <property type="molecule type" value="Genomic_DNA"/>
</dbReference>